<evidence type="ECO:0000256" key="7">
    <source>
        <dbReference type="ARBA" id="ARBA00022833"/>
    </source>
</evidence>
<dbReference type="Pfam" id="PF02759">
    <property type="entry name" value="RUN"/>
    <property type="match status" value="1"/>
</dbReference>
<reference evidence="13" key="1">
    <citation type="submission" date="2021-09" db="EMBL/GenBank/DDBJ databases">
        <authorList>
            <person name="Martin H S."/>
        </authorList>
    </citation>
    <scope>NUCLEOTIDE SEQUENCE</scope>
</reference>
<dbReference type="GO" id="GO:0005770">
    <property type="term" value="C:late endosome"/>
    <property type="evidence" value="ECO:0007669"/>
    <property type="project" value="UniProtKB-SubCell"/>
</dbReference>
<dbReference type="InterPro" id="IPR001841">
    <property type="entry name" value="Znf_RING"/>
</dbReference>
<dbReference type="CDD" id="cd15489">
    <property type="entry name" value="PHD_SF"/>
    <property type="match status" value="1"/>
</dbReference>
<keyword evidence="8" id="KW-0072">Autophagy</keyword>
<feature type="domain" description="RUN" evidence="12">
    <location>
        <begin position="49"/>
        <end position="189"/>
    </location>
</feature>
<dbReference type="GO" id="GO:0006914">
    <property type="term" value="P:autophagy"/>
    <property type="evidence" value="ECO:0007669"/>
    <property type="project" value="UniProtKB-KW"/>
</dbReference>
<dbReference type="PANTHER" id="PTHR12326">
    <property type="entry name" value="PLECKSTRIN HOMOLOGY DOMAIN CONTAINING PROTEIN"/>
    <property type="match status" value="1"/>
</dbReference>
<evidence type="ECO:0000256" key="2">
    <source>
        <dbReference type="ARBA" id="ARBA00022553"/>
    </source>
</evidence>
<sequence>MSFLKNVTSSFTIRSRDTILKESLINNLSECVKDIQYNSQFEENFHSVLGSTDSTNTLCMALEAVFLHGLKDTFLRKAKNVISGDPDYRPQSSFWPLVLVLSHRQNIDQISALPQINTEIGQCRAWLRIALNDCLLSSYMSTLLKNISAVKPFYNRSAFVCDSEILEMAQKLIEGLETCVQFNLPINSSLLNQWPEQVLMQAGIWVPTMRVAPISAGLDVASTLTDEIKPKLATTPTHNSNITGLGKMLAFSEDEALEFILAKDIHNVTSDQTKNEVENINKQQIKESSPNQVTKENESSLHKDRQKEEDSNLETASEPLDMEPTTSQETGQANVYSSSIDSGEFVTPADIIVTGNSLCGKGWSNDSHDDLNTSVNSNSSHGSSMIKTPELKSLSSLVDNSNIYSDGCNNTPNLRDIMQDIHKELKLTTDDSEICELKVETPVSEDLTLQGLDFEVVSNSTTGSFTPQELQAMIKQIGTLSREKGLDFQNYQCKSCQDLLGSTVSKAKVCGFTGEYYCSNCMDPNVFIIPARVIHNWDFKRYPVSRKSAIFLLEFQHHPWIDMKKLNPKIYSGVSDMAQLQELRIQLNFLRAYIFTCREPVIEELQKRVWPREYLYDHVHLYTISDLAQIPNGSLALQLEKVVSFAKSHVLDCWLCSQKGFICEVCRDSKILYPFETATTYRCDECSSVFHSKCLNENTPCPKCKRRQDRSSDALMFDTHNQLIK</sequence>
<dbReference type="GO" id="GO:0008270">
    <property type="term" value="F:zinc ion binding"/>
    <property type="evidence" value="ECO:0007669"/>
    <property type="project" value="UniProtKB-KW"/>
</dbReference>
<evidence type="ECO:0000256" key="6">
    <source>
        <dbReference type="ARBA" id="ARBA00022771"/>
    </source>
</evidence>
<keyword evidence="6 9" id="KW-0863">Zinc-finger</keyword>
<evidence type="ECO:0000313" key="14">
    <source>
        <dbReference type="Proteomes" id="UP000789524"/>
    </source>
</evidence>
<evidence type="ECO:0000256" key="9">
    <source>
        <dbReference type="PROSITE-ProRule" id="PRU00175"/>
    </source>
</evidence>
<keyword evidence="4" id="KW-0677">Repeat</keyword>
<dbReference type="InterPro" id="IPR025258">
    <property type="entry name" value="RH_dom"/>
</dbReference>
<dbReference type="Proteomes" id="UP000789524">
    <property type="component" value="Unassembled WGS sequence"/>
</dbReference>
<keyword evidence="7" id="KW-0862">Zinc</keyword>
<keyword evidence="14" id="KW-1185">Reference proteome</keyword>
<dbReference type="PROSITE" id="PS50089">
    <property type="entry name" value="ZF_RING_2"/>
    <property type="match status" value="1"/>
</dbReference>
<evidence type="ECO:0000259" key="11">
    <source>
        <dbReference type="PROSITE" id="PS50089"/>
    </source>
</evidence>
<dbReference type="Pfam" id="PF13901">
    <property type="entry name" value="RH_dom"/>
    <property type="match status" value="1"/>
</dbReference>
<dbReference type="InterPro" id="IPR037213">
    <property type="entry name" value="Run_dom_sf"/>
</dbReference>
<feature type="compositionally biased region" description="Basic and acidic residues" evidence="10">
    <location>
        <begin position="295"/>
        <end position="310"/>
    </location>
</feature>
<feature type="domain" description="RING-type" evidence="11">
    <location>
        <begin position="663"/>
        <end position="705"/>
    </location>
</feature>
<dbReference type="SMART" id="SM01175">
    <property type="entry name" value="DUF4206"/>
    <property type="match status" value="1"/>
</dbReference>
<evidence type="ECO:0000256" key="10">
    <source>
        <dbReference type="SAM" id="MobiDB-lite"/>
    </source>
</evidence>
<evidence type="ECO:0000256" key="3">
    <source>
        <dbReference type="ARBA" id="ARBA00022723"/>
    </source>
</evidence>
<name>A0A8J2RC85_9NEOP</name>
<evidence type="ECO:0000256" key="1">
    <source>
        <dbReference type="ARBA" id="ARBA00004603"/>
    </source>
</evidence>
<comment type="subcellular location">
    <subcellularLocation>
        <location evidence="1">Late endosome</location>
    </subcellularLocation>
</comment>
<keyword evidence="2" id="KW-0597">Phosphoprotein</keyword>
<dbReference type="SUPFAM" id="SSF140741">
    <property type="entry name" value="RUN domain-like"/>
    <property type="match status" value="1"/>
</dbReference>
<feature type="region of interest" description="Disordered" evidence="10">
    <location>
        <begin position="271"/>
        <end position="336"/>
    </location>
</feature>
<evidence type="ECO:0000256" key="4">
    <source>
        <dbReference type="ARBA" id="ARBA00022737"/>
    </source>
</evidence>
<dbReference type="PANTHER" id="PTHR12326:SF12">
    <property type="entry name" value="PLECKSTRIN HOMOLOGY AND RUN DOMAIN CONTAINING M1"/>
    <property type="match status" value="1"/>
</dbReference>
<feature type="compositionally biased region" description="Polar residues" evidence="10">
    <location>
        <begin position="280"/>
        <end position="294"/>
    </location>
</feature>
<dbReference type="InterPro" id="IPR004012">
    <property type="entry name" value="Run_dom"/>
</dbReference>
<dbReference type="InterPro" id="IPR051366">
    <property type="entry name" value="DEF8"/>
</dbReference>
<protein>
    <submittedName>
        <fullName evidence="13">(African queen) hypothetical protein</fullName>
    </submittedName>
</protein>
<keyword evidence="3" id="KW-0479">Metal-binding</keyword>
<dbReference type="CDD" id="cd17679">
    <property type="entry name" value="RUN_PLEKHM1"/>
    <property type="match status" value="1"/>
</dbReference>
<keyword evidence="5" id="KW-0967">Endosome</keyword>
<feature type="compositionally biased region" description="Polar residues" evidence="10">
    <location>
        <begin position="324"/>
        <end position="336"/>
    </location>
</feature>
<accession>A0A8J2RC85</accession>
<proteinExistence type="predicted"/>
<evidence type="ECO:0000256" key="5">
    <source>
        <dbReference type="ARBA" id="ARBA00022753"/>
    </source>
</evidence>
<evidence type="ECO:0000313" key="13">
    <source>
        <dbReference type="EMBL" id="CAG9576022.1"/>
    </source>
</evidence>
<dbReference type="Gene3D" id="1.20.58.900">
    <property type="match status" value="1"/>
</dbReference>
<gene>
    <name evidence="13" type="ORF">DCHRY22_LOCUS11794</name>
</gene>
<dbReference type="EMBL" id="CAKASE010000074">
    <property type="protein sequence ID" value="CAG9576022.1"/>
    <property type="molecule type" value="Genomic_DNA"/>
</dbReference>
<dbReference type="InterPro" id="IPR047326">
    <property type="entry name" value="RUN_PLEKHM1"/>
</dbReference>
<dbReference type="OrthoDB" id="62364at2759"/>
<dbReference type="AlphaFoldDB" id="A0A8J2RC85"/>
<dbReference type="SMART" id="SM00593">
    <property type="entry name" value="RUN"/>
    <property type="match status" value="1"/>
</dbReference>
<evidence type="ECO:0000259" key="12">
    <source>
        <dbReference type="PROSITE" id="PS50826"/>
    </source>
</evidence>
<evidence type="ECO:0000256" key="8">
    <source>
        <dbReference type="ARBA" id="ARBA00023006"/>
    </source>
</evidence>
<dbReference type="PROSITE" id="PS50826">
    <property type="entry name" value="RUN"/>
    <property type="match status" value="1"/>
</dbReference>
<organism evidence="13 14">
    <name type="scientific">Danaus chrysippus</name>
    <name type="common">African queen</name>
    <dbReference type="NCBI Taxonomy" id="151541"/>
    <lineage>
        <taxon>Eukaryota</taxon>
        <taxon>Metazoa</taxon>
        <taxon>Ecdysozoa</taxon>
        <taxon>Arthropoda</taxon>
        <taxon>Hexapoda</taxon>
        <taxon>Insecta</taxon>
        <taxon>Pterygota</taxon>
        <taxon>Neoptera</taxon>
        <taxon>Endopterygota</taxon>
        <taxon>Lepidoptera</taxon>
        <taxon>Glossata</taxon>
        <taxon>Ditrysia</taxon>
        <taxon>Papilionoidea</taxon>
        <taxon>Nymphalidae</taxon>
        <taxon>Danainae</taxon>
        <taxon>Danaini</taxon>
        <taxon>Danaina</taxon>
        <taxon>Danaus</taxon>
        <taxon>Anosia</taxon>
    </lineage>
</organism>
<comment type="caution">
    <text evidence="13">The sequence shown here is derived from an EMBL/GenBank/DDBJ whole genome shotgun (WGS) entry which is preliminary data.</text>
</comment>